<organism evidence="1 2">
    <name type="scientific">Nomascus leucogenys</name>
    <name type="common">Northern white-cheeked gibbon</name>
    <name type="synonym">Hylobates leucogenys</name>
    <dbReference type="NCBI Taxonomy" id="61853"/>
    <lineage>
        <taxon>Eukaryota</taxon>
        <taxon>Metazoa</taxon>
        <taxon>Chordata</taxon>
        <taxon>Craniata</taxon>
        <taxon>Vertebrata</taxon>
        <taxon>Euteleostomi</taxon>
        <taxon>Mammalia</taxon>
        <taxon>Eutheria</taxon>
        <taxon>Euarchontoglires</taxon>
        <taxon>Primates</taxon>
        <taxon>Haplorrhini</taxon>
        <taxon>Catarrhini</taxon>
        <taxon>Hylobatidae</taxon>
        <taxon>Nomascus</taxon>
    </lineage>
</organism>
<gene>
    <name evidence="1" type="primary">PTAR1</name>
</gene>
<reference evidence="1" key="2">
    <citation type="submission" date="2025-08" db="UniProtKB">
        <authorList>
            <consortium name="Ensembl"/>
        </authorList>
    </citation>
    <scope>IDENTIFICATION</scope>
</reference>
<name>A0A2I3G306_NOMLE</name>
<protein>
    <submittedName>
        <fullName evidence="1">Protein prenyltransferase alpha subunit repeat containing 1</fullName>
    </submittedName>
</protein>
<reference evidence="1 2" key="1">
    <citation type="submission" date="2012-10" db="EMBL/GenBank/DDBJ databases">
        <authorList>
            <consortium name="Gibbon Genome Sequencing Consortium"/>
        </authorList>
    </citation>
    <scope>NUCLEOTIDE SEQUENCE [LARGE SCALE GENOMIC DNA]</scope>
</reference>
<sequence length="30" mass="3429">MAETSEEVAVLVQRVVKDITNAFRRNPHMS</sequence>
<reference evidence="1" key="3">
    <citation type="submission" date="2025-09" db="UniProtKB">
        <authorList>
            <consortium name="Ensembl"/>
        </authorList>
    </citation>
    <scope>IDENTIFICATION</scope>
</reference>
<evidence type="ECO:0000313" key="1">
    <source>
        <dbReference type="Ensembl" id="ENSNLEP00000026523.1"/>
    </source>
</evidence>
<proteinExistence type="predicted"/>
<keyword evidence="2" id="KW-1185">Reference proteome</keyword>
<dbReference type="Proteomes" id="UP000001073">
    <property type="component" value="Chromosome 1a"/>
</dbReference>
<dbReference type="EMBL" id="ADFV01037790">
    <property type="status" value="NOT_ANNOTATED_CDS"/>
    <property type="molecule type" value="Genomic_DNA"/>
</dbReference>
<accession>A0A2I3G306</accession>
<evidence type="ECO:0000313" key="2">
    <source>
        <dbReference type="Proteomes" id="UP000001073"/>
    </source>
</evidence>
<dbReference type="GeneTree" id="ENSGT00390000017892"/>
<dbReference type="Ensembl" id="ENSNLET00000036780.1">
    <property type="protein sequence ID" value="ENSNLEP00000026523.1"/>
    <property type="gene ID" value="ENSNLEG00000028197.1"/>
</dbReference>
<dbReference type="AlphaFoldDB" id="A0A2I3G306"/>